<sequence>MQPGESANHSNPMPTAAWRAPVGDDEESWGDFRREDAAFRFSLPQREPRGTGGKGVADLPADSSFCPASAPSVAGM</sequence>
<comment type="caution">
    <text evidence="2">The sequence shown here is derived from an EMBL/GenBank/DDBJ whole genome shotgun (WGS) entry which is preliminary data.</text>
</comment>
<accession>D9PGJ6</accession>
<evidence type="ECO:0000313" key="2">
    <source>
        <dbReference type="EMBL" id="EFK97319.1"/>
    </source>
</evidence>
<evidence type="ECO:0000256" key="1">
    <source>
        <dbReference type="SAM" id="MobiDB-lite"/>
    </source>
</evidence>
<feature type="region of interest" description="Disordered" evidence="1">
    <location>
        <begin position="43"/>
        <end position="76"/>
    </location>
</feature>
<reference evidence="2" key="1">
    <citation type="submission" date="2010-07" db="EMBL/GenBank/DDBJ databases">
        <authorList>
            <consortium name="CONSOLIDER consortium CSD2007-00005"/>
            <person name="Guazzaroni M.-E."/>
            <person name="Richter M."/>
            <person name="Garcia-Salamanca A."/>
            <person name="Yarza P."/>
            <person name="Ferrer M."/>
        </authorList>
    </citation>
    <scope>NUCLEOTIDE SEQUENCE</scope>
</reference>
<feature type="region of interest" description="Disordered" evidence="1">
    <location>
        <begin position="1"/>
        <end position="28"/>
    </location>
</feature>
<organism evidence="2">
    <name type="scientific">sediment metagenome</name>
    <dbReference type="NCBI Taxonomy" id="749907"/>
    <lineage>
        <taxon>unclassified sequences</taxon>
        <taxon>metagenomes</taxon>
        <taxon>ecological metagenomes</taxon>
    </lineage>
</organism>
<proteinExistence type="predicted"/>
<dbReference type="AlphaFoldDB" id="D9PGJ6"/>
<reference evidence="2" key="2">
    <citation type="journal article" date="2011" name="Microb. Ecol.">
        <title>Taxonomic and Functional Metagenomic Profiling of the Microbial Community in the Anoxic Sediment of a Sub-saline Shallow Lake (Laguna de Carrizo, Central Spain).</title>
        <authorList>
            <person name="Ferrer M."/>
            <person name="Guazzaroni M.E."/>
            <person name="Richter M."/>
            <person name="Garcia-Salamanca A."/>
            <person name="Yarza P."/>
            <person name="Suarez-Suarez A."/>
            <person name="Solano J."/>
            <person name="Alcaide M."/>
            <person name="van Dillewijn P."/>
            <person name="Molina-Henares M.A."/>
            <person name="Lopez-Cortes N."/>
            <person name="Al-Ramahi Y."/>
            <person name="Guerrero C."/>
            <person name="Acosta A."/>
            <person name="de Eugenio L.I."/>
            <person name="Martinez V."/>
            <person name="Marques S."/>
            <person name="Rojo F."/>
            <person name="Santero E."/>
            <person name="Genilloud O."/>
            <person name="Perez-Perez J."/>
            <person name="Rossello-Mora R."/>
            <person name="Ramos J.L."/>
        </authorList>
    </citation>
    <scope>NUCLEOTIDE SEQUENCE</scope>
</reference>
<feature type="compositionally biased region" description="Polar residues" evidence="1">
    <location>
        <begin position="1"/>
        <end position="13"/>
    </location>
</feature>
<dbReference type="EMBL" id="ADZX01000255">
    <property type="protein sequence ID" value="EFK97319.1"/>
    <property type="molecule type" value="Genomic_DNA"/>
</dbReference>
<name>D9PGJ6_9ZZZZ</name>
<protein>
    <submittedName>
        <fullName evidence="2">Uncharacterized protein</fullName>
    </submittedName>
</protein>
<gene>
    <name evidence="2" type="ORF">LDC_0643</name>
</gene>